<reference key="1">
    <citation type="journal article" date="2014" name="PLoS Genet.">
        <title>Signature Gene Expression Reveals Novel Clues to the Molecular Mechanisms of Dimorphic Transition in Penicillium marneffei.</title>
        <authorList>
            <person name="Yang E."/>
            <person name="Wang G."/>
            <person name="Cai J."/>
            <person name="Woo P.C."/>
            <person name="Lau S.K."/>
            <person name="Yuen K.-Y."/>
            <person name="Chow W.-N."/>
            <person name="Lin X."/>
        </authorList>
    </citation>
    <scope>NUCLEOTIDE SEQUENCE [LARGE SCALE GENOMIC DNA]</scope>
    <source>
        <strain>PM1</strain>
    </source>
</reference>
<evidence type="ECO:0000256" key="1">
    <source>
        <dbReference type="SAM" id="MobiDB-lite"/>
    </source>
</evidence>
<sequence>MGRHQIHTGPGLVTPIAGIDLSRCGGNLNNPVRDLEWRASKAQDLNTTYRRKAAKIYTHGAVADLAPCSRCAEAKGPFQKCVIAWDNTGYVSNANCANCYWFHKTSSCDRRYVLPCQALAEEGQDLGGFEDACRIHCHGAHIPDDDGAENEAKSSDEGDEDTDDYTDHHSHSHNDMNEDNDADGNDGDYEMEEEDAASEVDGIKGMDENMPRVNKREVDDDDEYKPPKAKKMC</sequence>
<dbReference type="AlphaFoldDB" id="A0A093UXS4"/>
<feature type="compositionally biased region" description="Acidic residues" evidence="1">
    <location>
        <begin position="177"/>
        <end position="198"/>
    </location>
</feature>
<feature type="compositionally biased region" description="Basic and acidic residues" evidence="1">
    <location>
        <begin position="201"/>
        <end position="218"/>
    </location>
</feature>
<name>A0A093UXS4_TALMA</name>
<evidence type="ECO:0000313" key="2">
    <source>
        <dbReference type="EMBL" id="KFX45077.1"/>
    </source>
</evidence>
<proteinExistence type="predicted"/>
<comment type="caution">
    <text evidence="2">The sequence shown here is derived from an EMBL/GenBank/DDBJ whole genome shotgun (WGS) entry which is preliminary data.</text>
</comment>
<dbReference type="EMBL" id="JPOX01000025">
    <property type="protein sequence ID" value="KFX45077.1"/>
    <property type="molecule type" value="Genomic_DNA"/>
</dbReference>
<protein>
    <submittedName>
        <fullName evidence="2">Mediator of RNA polymerase II transcription subunit 12</fullName>
    </submittedName>
</protein>
<organism evidence="2">
    <name type="scientific">Talaromyces marneffei PM1</name>
    <dbReference type="NCBI Taxonomy" id="1077442"/>
    <lineage>
        <taxon>Eukaryota</taxon>
        <taxon>Fungi</taxon>
        <taxon>Dikarya</taxon>
        <taxon>Ascomycota</taxon>
        <taxon>Pezizomycotina</taxon>
        <taxon>Eurotiomycetes</taxon>
        <taxon>Eurotiomycetidae</taxon>
        <taxon>Eurotiales</taxon>
        <taxon>Trichocomaceae</taxon>
        <taxon>Talaromyces</taxon>
        <taxon>Talaromyces sect. Talaromyces</taxon>
    </lineage>
</organism>
<reference evidence="2" key="2">
    <citation type="journal article" date="2014" name="PLoS Genet.">
        <title>Signature gene expression reveals novel clues to the molecular mechanisms of dimorphic transition in Penicillium marneffei.</title>
        <authorList>
            <person name="Yang E."/>
            <person name="Wang G."/>
            <person name="Cai J."/>
            <person name="Woo P.C."/>
            <person name="Lau S.K."/>
            <person name="Yuen K.-Y."/>
            <person name="Chow W.-N."/>
            <person name="Lin X."/>
        </authorList>
    </citation>
    <scope>NUCLEOTIDE SEQUENCE</scope>
    <source>
        <strain evidence="2">PM1</strain>
    </source>
</reference>
<dbReference type="eggNOG" id="ENOG502T9CE">
    <property type="taxonomic scope" value="Eukaryota"/>
</dbReference>
<feature type="compositionally biased region" description="Basic and acidic residues" evidence="1">
    <location>
        <begin position="165"/>
        <end position="176"/>
    </location>
</feature>
<accession>A0A093UXS4</accession>
<feature type="region of interest" description="Disordered" evidence="1">
    <location>
        <begin position="144"/>
        <end position="233"/>
    </location>
</feature>
<dbReference type="HOGENOM" id="CLU_1190249_0_0_1"/>
<dbReference type="Pfam" id="PF12511">
    <property type="entry name" value="DUF3716"/>
    <property type="match status" value="1"/>
</dbReference>
<gene>
    <name evidence="2" type="ORF">GQ26_0251510</name>
</gene>
<dbReference type="InterPro" id="IPR022190">
    <property type="entry name" value="DUF3716"/>
</dbReference>